<evidence type="ECO:0000313" key="1">
    <source>
        <dbReference type="EMBL" id="KAI3758709.1"/>
    </source>
</evidence>
<protein>
    <submittedName>
        <fullName evidence="1">Uncharacterized protein</fullName>
    </submittedName>
</protein>
<keyword evidence="2" id="KW-1185">Reference proteome</keyword>
<gene>
    <name evidence="1" type="ORF">L6452_06280</name>
</gene>
<dbReference type="EMBL" id="CM042048">
    <property type="protein sequence ID" value="KAI3758709.1"/>
    <property type="molecule type" value="Genomic_DNA"/>
</dbReference>
<sequence>MSSQGKMSSKEEIAKLKAEILHLEGRFAQSCKKLKDLNMNVAVYKSHLEYYKKKHDDQDDSYNKLNEWMHAHIDYLKKTTGSGRYSEFFAKYKEHFQQLEKEVIQVLKDDKWLEAEKLKTENSDFLQKISDLESQIIQIQQVDSVDSYEMKIKNLVDANAELQKEISDLEKKMVEERSNFETKKKGFAKKFSDFSRKCADEKKTVELKCVKLSQQISDFEKVIIIEREKFAKDKKEIEQKNVGFFKEISDGRKNVEKDFEEERIIFETEIRKLTAKLSELSENALKEQQTKSEFKTKIDLLVKERDIFASKIKEFEKIISKVVVTEQTTLESQIHTPRNNSTDFKKTASSSYMKPVSSRRLVNSFNQIRTSNIFYDQHVDGSGTQRRRRKYQEENLVWKVKPVEDEKNDEKKEEKKGKKEEKKSNKSFVHTSTTKKNKVLKGKPDLAYSRDQMFRLSKKRYCSYCHTYDFVHKASDHYWYGSYSVTPIRTATNINRPKYKWVPKPKIDSMLQAPQVKEE</sequence>
<accession>A0ACB9EI95</accession>
<name>A0ACB9EI95_ARCLA</name>
<organism evidence="1 2">
    <name type="scientific">Arctium lappa</name>
    <name type="common">Greater burdock</name>
    <name type="synonym">Lappa major</name>
    <dbReference type="NCBI Taxonomy" id="4217"/>
    <lineage>
        <taxon>Eukaryota</taxon>
        <taxon>Viridiplantae</taxon>
        <taxon>Streptophyta</taxon>
        <taxon>Embryophyta</taxon>
        <taxon>Tracheophyta</taxon>
        <taxon>Spermatophyta</taxon>
        <taxon>Magnoliopsida</taxon>
        <taxon>eudicotyledons</taxon>
        <taxon>Gunneridae</taxon>
        <taxon>Pentapetalae</taxon>
        <taxon>asterids</taxon>
        <taxon>campanulids</taxon>
        <taxon>Asterales</taxon>
        <taxon>Asteraceae</taxon>
        <taxon>Carduoideae</taxon>
        <taxon>Cardueae</taxon>
        <taxon>Arctiinae</taxon>
        <taxon>Arctium</taxon>
    </lineage>
</organism>
<reference evidence="2" key="1">
    <citation type="journal article" date="2022" name="Mol. Ecol. Resour.">
        <title>The genomes of chicory, endive, great burdock and yacon provide insights into Asteraceae palaeo-polyploidization history and plant inulin production.</title>
        <authorList>
            <person name="Fan W."/>
            <person name="Wang S."/>
            <person name="Wang H."/>
            <person name="Wang A."/>
            <person name="Jiang F."/>
            <person name="Liu H."/>
            <person name="Zhao H."/>
            <person name="Xu D."/>
            <person name="Zhang Y."/>
        </authorList>
    </citation>
    <scope>NUCLEOTIDE SEQUENCE [LARGE SCALE GENOMIC DNA]</scope>
    <source>
        <strain evidence="2">cv. Niubang</strain>
    </source>
</reference>
<comment type="caution">
    <text evidence="1">The sequence shown here is derived from an EMBL/GenBank/DDBJ whole genome shotgun (WGS) entry which is preliminary data.</text>
</comment>
<dbReference type="Proteomes" id="UP001055879">
    <property type="component" value="Linkage Group LG02"/>
</dbReference>
<reference evidence="1 2" key="2">
    <citation type="journal article" date="2022" name="Mol. Ecol. Resour.">
        <title>The genomes of chicory, endive, great burdock and yacon provide insights into Asteraceae paleo-polyploidization history and plant inulin production.</title>
        <authorList>
            <person name="Fan W."/>
            <person name="Wang S."/>
            <person name="Wang H."/>
            <person name="Wang A."/>
            <person name="Jiang F."/>
            <person name="Liu H."/>
            <person name="Zhao H."/>
            <person name="Xu D."/>
            <person name="Zhang Y."/>
        </authorList>
    </citation>
    <scope>NUCLEOTIDE SEQUENCE [LARGE SCALE GENOMIC DNA]</scope>
    <source>
        <strain evidence="2">cv. Niubang</strain>
    </source>
</reference>
<proteinExistence type="predicted"/>
<evidence type="ECO:0000313" key="2">
    <source>
        <dbReference type="Proteomes" id="UP001055879"/>
    </source>
</evidence>